<feature type="compositionally biased region" description="Basic residues" evidence="1">
    <location>
        <begin position="82"/>
        <end position="91"/>
    </location>
</feature>
<accession>A0A9P1JTG4</accession>
<sequence length="249" mass="27378">MRFPVRRLLRLLMALAVALVAFSVGWAALYRVVPVPATPLMLIRAAGGSGLAHDWVPMSQMSPHLARAVIASEDTLFCGPRRLRLGGHRGSLRGQRGGPAPARRQHDQPADRQERLPLAGPQLDPQGRRGVVHPADRDAVAEEPHPGGLPEHRGVGRRRLRRRGRRPPSFQEAGIGPDPPRGRPSRRRPAQPPQLVPEPARRLRGATGRRHRAPHGGGGTGRAGRLRTLIFACHISTLNLLVDHKYSRW</sequence>
<dbReference type="EMBL" id="HE577327">
    <property type="protein sequence ID" value="CCC99449.1"/>
    <property type="molecule type" value="Genomic_DNA"/>
</dbReference>
<protein>
    <recommendedName>
        <fullName evidence="4">Glycosyl transferase family 51 domain-containing protein</fullName>
    </recommendedName>
</protein>
<evidence type="ECO:0008006" key="4">
    <source>
        <dbReference type="Google" id="ProtNLM"/>
    </source>
</evidence>
<proteinExistence type="predicted"/>
<organism evidence="2 3">
    <name type="scientific">Azospirillum baldaniorum</name>
    <dbReference type="NCBI Taxonomy" id="1064539"/>
    <lineage>
        <taxon>Bacteria</taxon>
        <taxon>Pseudomonadati</taxon>
        <taxon>Pseudomonadota</taxon>
        <taxon>Alphaproteobacteria</taxon>
        <taxon>Rhodospirillales</taxon>
        <taxon>Azospirillaceae</taxon>
        <taxon>Azospirillum</taxon>
    </lineage>
</organism>
<feature type="compositionally biased region" description="Basic and acidic residues" evidence="1">
    <location>
        <begin position="134"/>
        <end position="154"/>
    </location>
</feature>
<feature type="compositionally biased region" description="Basic and acidic residues" evidence="1">
    <location>
        <begin position="104"/>
        <end position="115"/>
    </location>
</feature>
<gene>
    <name evidence="2" type="ORF">AZOBR_200154</name>
</gene>
<dbReference type="Proteomes" id="UP000007319">
    <property type="component" value="Chromosome"/>
</dbReference>
<feature type="compositionally biased region" description="Low complexity" evidence="1">
    <location>
        <begin position="92"/>
        <end position="102"/>
    </location>
</feature>
<feature type="compositionally biased region" description="Basic residues" evidence="1">
    <location>
        <begin position="202"/>
        <end position="214"/>
    </location>
</feature>
<name>A0A9P1JTG4_9PROT</name>
<evidence type="ECO:0000256" key="1">
    <source>
        <dbReference type="SAM" id="MobiDB-lite"/>
    </source>
</evidence>
<keyword evidence="3" id="KW-1185">Reference proteome</keyword>
<evidence type="ECO:0000313" key="2">
    <source>
        <dbReference type="EMBL" id="CCC99449.1"/>
    </source>
</evidence>
<dbReference type="AlphaFoldDB" id="A0A9P1JTG4"/>
<evidence type="ECO:0000313" key="3">
    <source>
        <dbReference type="Proteomes" id="UP000007319"/>
    </source>
</evidence>
<dbReference type="KEGG" id="abs:AZOBR_200154"/>
<feature type="compositionally biased region" description="Basic residues" evidence="1">
    <location>
        <begin position="155"/>
        <end position="166"/>
    </location>
</feature>
<reference evidence="2 3" key="1">
    <citation type="journal article" date="2011" name="PLoS Genet.">
        <title>Azospirillum genomes reveal transition of bacteria from aquatic to terrestrial environments.</title>
        <authorList>
            <person name="Wisniewski-Dye F."/>
            <person name="Borziak K."/>
            <person name="Khalsa-Moyers G."/>
            <person name="Alexandre G."/>
            <person name="Sukharnikov L.O."/>
            <person name="Wuichet K."/>
            <person name="Hurst G.B."/>
            <person name="McDonald W.H."/>
            <person name="Robertson J.S."/>
            <person name="Barbe V."/>
            <person name="Calteau A."/>
            <person name="Rouy Z."/>
            <person name="Mangenot S."/>
            <person name="Prigent-Combaret C."/>
            <person name="Normand P."/>
            <person name="Boyer M."/>
            <person name="Siguier P."/>
            <person name="Dessaux Y."/>
            <person name="Elmerich C."/>
            <person name="Condemine G."/>
            <person name="Krishnen G."/>
            <person name="Kennedy I."/>
            <person name="Paterson A.H."/>
            <person name="Gonzalez V."/>
            <person name="Mavingui P."/>
            <person name="Zhulin I.B."/>
        </authorList>
    </citation>
    <scope>NUCLEOTIDE SEQUENCE [LARGE SCALE GENOMIC DNA]</scope>
    <source>
        <strain evidence="2 3">Sp245</strain>
    </source>
</reference>
<feature type="region of interest" description="Disordered" evidence="1">
    <location>
        <begin position="82"/>
        <end position="223"/>
    </location>
</feature>